<dbReference type="GO" id="GO:0009244">
    <property type="term" value="P:lipopolysaccharide core region biosynthetic process"/>
    <property type="evidence" value="ECO:0007669"/>
    <property type="project" value="TreeGrafter"/>
</dbReference>
<dbReference type="SUPFAM" id="SSF53756">
    <property type="entry name" value="UDP-Glycosyltransferase/glycogen phosphorylase"/>
    <property type="match status" value="1"/>
</dbReference>
<evidence type="ECO:0000256" key="2">
    <source>
        <dbReference type="ARBA" id="ARBA00022679"/>
    </source>
</evidence>
<evidence type="ECO:0008006" key="5">
    <source>
        <dbReference type="Google" id="ProtNLM"/>
    </source>
</evidence>
<dbReference type="InterPro" id="IPR002201">
    <property type="entry name" value="Glyco_trans_9"/>
</dbReference>
<comment type="caution">
    <text evidence="3">The sequence shown here is derived from an EMBL/GenBank/DDBJ whole genome shotgun (WGS) entry which is preliminary data.</text>
</comment>
<dbReference type="PANTHER" id="PTHR30160">
    <property type="entry name" value="TETRAACYLDISACCHARIDE 4'-KINASE-RELATED"/>
    <property type="match status" value="1"/>
</dbReference>
<dbReference type="Pfam" id="PF01075">
    <property type="entry name" value="Glyco_transf_9"/>
    <property type="match status" value="1"/>
</dbReference>
<evidence type="ECO:0000256" key="1">
    <source>
        <dbReference type="ARBA" id="ARBA00022676"/>
    </source>
</evidence>
<dbReference type="EMBL" id="JACHGO010000004">
    <property type="protein sequence ID" value="MBB5143552.1"/>
    <property type="molecule type" value="Genomic_DNA"/>
</dbReference>
<dbReference type="InterPro" id="IPR051199">
    <property type="entry name" value="LPS_LOS_Heptosyltrfase"/>
</dbReference>
<dbReference type="GO" id="GO:0008713">
    <property type="term" value="F:ADP-heptose-lipopolysaccharide heptosyltransferase activity"/>
    <property type="evidence" value="ECO:0007669"/>
    <property type="project" value="TreeGrafter"/>
</dbReference>
<accession>A0A7W8FH76</accession>
<evidence type="ECO:0000313" key="4">
    <source>
        <dbReference type="Proteomes" id="UP000539075"/>
    </source>
</evidence>
<keyword evidence="4" id="KW-1185">Reference proteome</keyword>
<proteinExistence type="predicted"/>
<sequence length="329" mass="37000">MAQRTKTIFNDGGIGDAILVSAIAENCGLCVASTKYNALLEHNPNIVLNDTPAHAVFNSRDVHDALLQRGVAPFYAHYWDLECKNGFYHWRYPETHMIAKLCARAEVYGDIKIYPKIYLSDQEIEENRPVNDKYIVMQSYGAVWKTAGYETWSVVSKVLSKNYTIVQIGAESDPLLPNTKNCLHVGLRETAAIIKNSSAFLGVIGGLMHMARAVGTRSVISFSDSEPEFFSGYIANEHALSQERCDLCRSNKVNMFNGDTCPNKYICGKSISPEVILSSFYRLEKRLSSPLEYDVINNTAEKKDAIHQMMLYRKTQRRPVLDGFSKVFA</sequence>
<evidence type="ECO:0000313" key="3">
    <source>
        <dbReference type="EMBL" id="MBB5143552.1"/>
    </source>
</evidence>
<organism evidence="3 4">
    <name type="scientific">Desulfovibrio intestinalis</name>
    <dbReference type="NCBI Taxonomy" id="58621"/>
    <lineage>
        <taxon>Bacteria</taxon>
        <taxon>Pseudomonadati</taxon>
        <taxon>Thermodesulfobacteriota</taxon>
        <taxon>Desulfovibrionia</taxon>
        <taxon>Desulfovibrionales</taxon>
        <taxon>Desulfovibrionaceae</taxon>
        <taxon>Desulfovibrio</taxon>
    </lineage>
</organism>
<dbReference type="Gene3D" id="3.40.50.2000">
    <property type="entry name" value="Glycogen Phosphorylase B"/>
    <property type="match status" value="1"/>
</dbReference>
<dbReference type="Proteomes" id="UP000539075">
    <property type="component" value="Unassembled WGS sequence"/>
</dbReference>
<reference evidence="3 4" key="1">
    <citation type="submission" date="2020-08" db="EMBL/GenBank/DDBJ databases">
        <title>Genomic Encyclopedia of Type Strains, Phase IV (KMG-IV): sequencing the most valuable type-strain genomes for metagenomic binning, comparative biology and taxonomic classification.</title>
        <authorList>
            <person name="Goeker M."/>
        </authorList>
    </citation>
    <scope>NUCLEOTIDE SEQUENCE [LARGE SCALE GENOMIC DNA]</scope>
    <source>
        <strain evidence="3 4">DSM 11275</strain>
    </source>
</reference>
<dbReference type="GO" id="GO:0005829">
    <property type="term" value="C:cytosol"/>
    <property type="evidence" value="ECO:0007669"/>
    <property type="project" value="TreeGrafter"/>
</dbReference>
<gene>
    <name evidence="3" type="ORF">HNQ38_001649</name>
</gene>
<keyword evidence="1" id="KW-0328">Glycosyltransferase</keyword>
<protein>
    <recommendedName>
        <fullName evidence="5">Glycosyltransferase family 9 protein</fullName>
    </recommendedName>
</protein>
<keyword evidence="2" id="KW-0808">Transferase</keyword>
<dbReference type="RefSeq" id="WP_183719145.1">
    <property type="nucleotide sequence ID" value="NZ_JACHGO010000004.1"/>
</dbReference>
<dbReference type="PANTHER" id="PTHR30160:SF1">
    <property type="entry name" value="LIPOPOLYSACCHARIDE 1,2-N-ACETYLGLUCOSAMINETRANSFERASE-RELATED"/>
    <property type="match status" value="1"/>
</dbReference>
<name>A0A7W8FH76_9BACT</name>
<dbReference type="AlphaFoldDB" id="A0A7W8FH76"/>